<dbReference type="EMBL" id="CM041552">
    <property type="protein sequence ID" value="KAI3353840.1"/>
    <property type="molecule type" value="Genomic_DNA"/>
</dbReference>
<name>A0ACB8VDU4_9TELE</name>
<sequence length="253" mass="27775">MNGALRLAEADSIAEETTSAVTPEPSEREKSQFKELFSAAETLADGFELRHERYRSGEADTRQGEKQDGVLLTEPILGSHRDNVNRRQAAPLSSFLLCPRLSLFLLMDPTGKNGLRRHKLKNFIASDDCMEALSVASWQSRARTEDWTDWISGGTLGRAGDRAEGASCPFEGGWRRPTMKPQPCRSLPLSSRSLQLALIVDPPASRNFCTSCFAGFGSDVWSRACVTVCSVCCILRFAAPVTDVPSFLSARVD</sequence>
<dbReference type="Proteomes" id="UP000831701">
    <property type="component" value="Chromosome 22"/>
</dbReference>
<protein>
    <submittedName>
        <fullName evidence="1">Uncharacterized protein</fullName>
    </submittedName>
</protein>
<proteinExistence type="predicted"/>
<evidence type="ECO:0000313" key="1">
    <source>
        <dbReference type="EMBL" id="KAI3353840.1"/>
    </source>
</evidence>
<organism evidence="1 2">
    <name type="scientific">Scortum barcoo</name>
    <name type="common">barcoo grunter</name>
    <dbReference type="NCBI Taxonomy" id="214431"/>
    <lineage>
        <taxon>Eukaryota</taxon>
        <taxon>Metazoa</taxon>
        <taxon>Chordata</taxon>
        <taxon>Craniata</taxon>
        <taxon>Vertebrata</taxon>
        <taxon>Euteleostomi</taxon>
        <taxon>Actinopterygii</taxon>
        <taxon>Neopterygii</taxon>
        <taxon>Teleostei</taxon>
        <taxon>Neoteleostei</taxon>
        <taxon>Acanthomorphata</taxon>
        <taxon>Eupercaria</taxon>
        <taxon>Centrarchiformes</taxon>
        <taxon>Terapontoidei</taxon>
        <taxon>Terapontidae</taxon>
        <taxon>Scortum</taxon>
    </lineage>
</organism>
<keyword evidence="2" id="KW-1185">Reference proteome</keyword>
<accession>A0ACB8VDU4</accession>
<evidence type="ECO:0000313" key="2">
    <source>
        <dbReference type="Proteomes" id="UP000831701"/>
    </source>
</evidence>
<reference evidence="1" key="1">
    <citation type="submission" date="2022-04" db="EMBL/GenBank/DDBJ databases">
        <title>Jade perch genome.</title>
        <authorList>
            <person name="Chao B."/>
        </authorList>
    </citation>
    <scope>NUCLEOTIDE SEQUENCE</scope>
    <source>
        <strain evidence="1">CB-2022</strain>
    </source>
</reference>
<gene>
    <name evidence="1" type="ORF">L3Q82_005055</name>
</gene>
<comment type="caution">
    <text evidence="1">The sequence shown here is derived from an EMBL/GenBank/DDBJ whole genome shotgun (WGS) entry which is preliminary data.</text>
</comment>